<dbReference type="EMBL" id="CP144099">
    <property type="protein sequence ID" value="WWC86614.1"/>
    <property type="molecule type" value="Genomic_DNA"/>
</dbReference>
<keyword evidence="2" id="KW-1185">Reference proteome</keyword>
<dbReference type="Proteomes" id="UP001355207">
    <property type="component" value="Chromosome 2"/>
</dbReference>
<evidence type="ECO:0000313" key="2">
    <source>
        <dbReference type="Proteomes" id="UP001355207"/>
    </source>
</evidence>
<reference evidence="1 2" key="1">
    <citation type="submission" date="2024-01" db="EMBL/GenBank/DDBJ databases">
        <title>Comparative genomics of Cryptococcus and Kwoniella reveals pathogenesis evolution and contrasting modes of karyotype evolution via chromosome fusion or intercentromeric recombination.</title>
        <authorList>
            <person name="Coelho M.A."/>
            <person name="David-Palma M."/>
            <person name="Shea T."/>
            <person name="Bowers K."/>
            <person name="McGinley-Smith S."/>
            <person name="Mohammad A.W."/>
            <person name="Gnirke A."/>
            <person name="Yurkov A.M."/>
            <person name="Nowrousian M."/>
            <person name="Sun S."/>
            <person name="Cuomo C.A."/>
            <person name="Heitman J."/>
        </authorList>
    </citation>
    <scope>NUCLEOTIDE SEQUENCE [LARGE SCALE GENOMIC DNA]</scope>
    <source>
        <strain evidence="1 2">CBS 6074</strain>
    </source>
</reference>
<name>A0AAX4JNY2_9TREE</name>
<dbReference type="GeneID" id="91092163"/>
<gene>
    <name evidence="1" type="ORF">L201_001491</name>
</gene>
<sequence>MKIVHGYLGKKKDIYPFFQGTLRVLSISPVNQAVFTRTRAASNLLMIEADAIMANYTSAIQYITGSYREDSPKEIKIEYCLDESHQLIEILEEKMKEAIGSIKNWRGETVTKPNKYFENWKKYIKVEELQDSNMCVACGEH</sequence>
<organism evidence="1 2">
    <name type="scientific">Kwoniella dendrophila CBS 6074</name>
    <dbReference type="NCBI Taxonomy" id="1295534"/>
    <lineage>
        <taxon>Eukaryota</taxon>
        <taxon>Fungi</taxon>
        <taxon>Dikarya</taxon>
        <taxon>Basidiomycota</taxon>
        <taxon>Agaricomycotina</taxon>
        <taxon>Tremellomycetes</taxon>
        <taxon>Tremellales</taxon>
        <taxon>Cryptococcaceae</taxon>
        <taxon>Kwoniella</taxon>
    </lineage>
</organism>
<evidence type="ECO:0000313" key="1">
    <source>
        <dbReference type="EMBL" id="WWC86614.1"/>
    </source>
</evidence>
<proteinExistence type="predicted"/>
<dbReference type="AlphaFoldDB" id="A0AAX4JNY2"/>
<dbReference type="RefSeq" id="XP_066073377.1">
    <property type="nucleotide sequence ID" value="XM_066217280.1"/>
</dbReference>
<protein>
    <submittedName>
        <fullName evidence="1">Uncharacterized protein</fullName>
    </submittedName>
</protein>
<accession>A0AAX4JNY2</accession>